<evidence type="ECO:0000256" key="3">
    <source>
        <dbReference type="ARBA" id="ARBA00022475"/>
    </source>
</evidence>
<reference evidence="10" key="1">
    <citation type="submission" date="2020-10" db="EMBL/GenBank/DDBJ databases">
        <authorList>
            <person name="Gilroy R."/>
        </authorList>
    </citation>
    <scope>NUCLEOTIDE SEQUENCE</scope>
    <source>
        <strain evidence="10">CHK195-26880</strain>
    </source>
</reference>
<gene>
    <name evidence="10" type="ORF">IAB59_04985</name>
</gene>
<comment type="similarity">
    <text evidence="2">Belongs to the GSP F family.</text>
</comment>
<keyword evidence="4" id="KW-0997">Cell inner membrane</keyword>
<keyword evidence="7 8" id="KW-0472">Membrane</keyword>
<name>A0A9D1KBN6_9FIRM</name>
<keyword evidence="5 8" id="KW-0812">Transmembrane</keyword>
<evidence type="ECO:0000256" key="4">
    <source>
        <dbReference type="ARBA" id="ARBA00022519"/>
    </source>
</evidence>
<dbReference type="AlphaFoldDB" id="A0A9D1KBN6"/>
<dbReference type="FunFam" id="1.20.81.30:FF:000001">
    <property type="entry name" value="Type II secretion system protein F"/>
    <property type="match status" value="1"/>
</dbReference>
<evidence type="ECO:0000256" key="5">
    <source>
        <dbReference type="ARBA" id="ARBA00022692"/>
    </source>
</evidence>
<evidence type="ECO:0000256" key="2">
    <source>
        <dbReference type="ARBA" id="ARBA00005745"/>
    </source>
</evidence>
<feature type="transmembrane region" description="Helical" evidence="8">
    <location>
        <begin position="456"/>
        <end position="477"/>
    </location>
</feature>
<dbReference type="PRINTS" id="PR00812">
    <property type="entry name" value="BCTERIALGSPF"/>
</dbReference>
<evidence type="ECO:0000256" key="8">
    <source>
        <dbReference type="SAM" id="Phobius"/>
    </source>
</evidence>
<dbReference type="InterPro" id="IPR003004">
    <property type="entry name" value="GspF/PilC"/>
</dbReference>
<feature type="transmembrane region" description="Helical" evidence="8">
    <location>
        <begin position="248"/>
        <end position="271"/>
    </location>
</feature>
<keyword evidence="3" id="KW-1003">Cell membrane</keyword>
<keyword evidence="6 8" id="KW-1133">Transmembrane helix</keyword>
<dbReference type="InterPro" id="IPR042094">
    <property type="entry name" value="T2SS_GspF_sf"/>
</dbReference>
<evidence type="ECO:0000256" key="6">
    <source>
        <dbReference type="ARBA" id="ARBA00022989"/>
    </source>
</evidence>
<proteinExistence type="inferred from homology"/>
<evidence type="ECO:0000313" key="11">
    <source>
        <dbReference type="Proteomes" id="UP000886833"/>
    </source>
</evidence>
<dbReference type="Proteomes" id="UP000886833">
    <property type="component" value="Unassembled WGS sequence"/>
</dbReference>
<comment type="caution">
    <text evidence="10">The sequence shown here is derived from an EMBL/GenBank/DDBJ whole genome shotgun (WGS) entry which is preliminary data.</text>
</comment>
<dbReference type="Gene3D" id="1.20.81.30">
    <property type="entry name" value="Type II secretion system (T2SS), domain F"/>
    <property type="match status" value="2"/>
</dbReference>
<comment type="subcellular location">
    <subcellularLocation>
        <location evidence="1">Cell inner membrane</location>
        <topology evidence="1">Multi-pass membrane protein</topology>
    </subcellularLocation>
</comment>
<organism evidence="10 11">
    <name type="scientific">Candidatus Onthousia faecipullorum</name>
    <dbReference type="NCBI Taxonomy" id="2840887"/>
    <lineage>
        <taxon>Bacteria</taxon>
        <taxon>Bacillati</taxon>
        <taxon>Bacillota</taxon>
        <taxon>Bacilli</taxon>
        <taxon>Candidatus Onthousia</taxon>
    </lineage>
</organism>
<evidence type="ECO:0000256" key="1">
    <source>
        <dbReference type="ARBA" id="ARBA00004429"/>
    </source>
</evidence>
<evidence type="ECO:0000313" key="10">
    <source>
        <dbReference type="EMBL" id="HIT37810.1"/>
    </source>
</evidence>
<dbReference type="PANTHER" id="PTHR30012:SF0">
    <property type="entry name" value="TYPE II SECRETION SYSTEM PROTEIN F-RELATED"/>
    <property type="match status" value="1"/>
</dbReference>
<dbReference type="PANTHER" id="PTHR30012">
    <property type="entry name" value="GENERAL SECRETION PATHWAY PROTEIN"/>
    <property type="match status" value="1"/>
</dbReference>
<sequence>MEIVAKPFIFIYHIVRYILLSPKRILNYAYSGFLAVIDKLSGGKVTERKTAKTEENKAISEVEVMMNNSRLNAKQQIVLDKEPVQSFRYKVKGSNGKIINGTFEGPSKEEVRIFLQNEGYEVIEVLPRKFYDIDINIGGKFTAADLSFSLTQLSTYLKAGIALIDSVRILEKQSEKAEQRKVYQKVVYELLKGQDLSTAMEKQNDKFPTLLVNMIKTAELTGDLTSVLDDMADYYTSKEETRKAMVSAMTYPIIVLCIAIGVIIFILVSIVPSFVDMYKDNDAEIPAITTFVMSASDFIVNYYLFIIIGVAIFVVIFIYLYKKVKSFRKGVQLVIMHIPVFSQIVIYNEVYNFTKTFASLLNHGVFITDSMEVLSKITNNEVYKELVAKTIINLNKGANISESFKGSWAFPVAAYEMVVTGEKTGQLGLMMEKVANYYQVLHKTLVKQMQSFIEPLMIAFLALIVGTILLSIVVPMFDIYGKIQ</sequence>
<dbReference type="Pfam" id="PF00482">
    <property type="entry name" value="T2SSF"/>
    <property type="match status" value="2"/>
</dbReference>
<dbReference type="EMBL" id="DVKQ01000063">
    <property type="protein sequence ID" value="HIT37810.1"/>
    <property type="molecule type" value="Genomic_DNA"/>
</dbReference>
<evidence type="ECO:0000259" key="9">
    <source>
        <dbReference type="Pfam" id="PF00482"/>
    </source>
</evidence>
<reference evidence="10" key="2">
    <citation type="journal article" date="2021" name="PeerJ">
        <title>Extensive microbial diversity within the chicken gut microbiome revealed by metagenomics and culture.</title>
        <authorList>
            <person name="Gilroy R."/>
            <person name="Ravi A."/>
            <person name="Getino M."/>
            <person name="Pursley I."/>
            <person name="Horton D.L."/>
            <person name="Alikhan N.F."/>
            <person name="Baker D."/>
            <person name="Gharbi K."/>
            <person name="Hall N."/>
            <person name="Watson M."/>
            <person name="Adriaenssens E.M."/>
            <person name="Foster-Nyarko E."/>
            <person name="Jarju S."/>
            <person name="Secka A."/>
            <person name="Antonio M."/>
            <person name="Oren A."/>
            <person name="Chaudhuri R.R."/>
            <person name="La Ragione R."/>
            <person name="Hildebrand F."/>
            <person name="Pallen M.J."/>
        </authorList>
    </citation>
    <scope>NUCLEOTIDE SEQUENCE</scope>
    <source>
        <strain evidence="10">CHK195-26880</strain>
    </source>
</reference>
<dbReference type="InterPro" id="IPR018076">
    <property type="entry name" value="T2SS_GspF_dom"/>
</dbReference>
<evidence type="ECO:0000256" key="7">
    <source>
        <dbReference type="ARBA" id="ARBA00023136"/>
    </source>
</evidence>
<dbReference type="GO" id="GO:0005886">
    <property type="term" value="C:plasma membrane"/>
    <property type="evidence" value="ECO:0007669"/>
    <property type="project" value="UniProtKB-SubCell"/>
</dbReference>
<feature type="domain" description="Type II secretion system protein GspF" evidence="9">
    <location>
        <begin position="353"/>
        <end position="475"/>
    </location>
</feature>
<accession>A0A9D1KBN6</accession>
<protein>
    <submittedName>
        <fullName evidence="10">Type II secretion system F family protein</fullName>
    </submittedName>
</protein>
<feature type="domain" description="Type II secretion system protein GspF" evidence="9">
    <location>
        <begin position="150"/>
        <end position="272"/>
    </location>
</feature>
<feature type="transmembrane region" description="Helical" evidence="8">
    <location>
        <begin position="302"/>
        <end position="321"/>
    </location>
</feature>